<organism evidence="1 2">
    <name type="scientific">Thalassospira marina</name>
    <dbReference type="NCBI Taxonomy" id="2048283"/>
    <lineage>
        <taxon>Bacteria</taxon>
        <taxon>Pseudomonadati</taxon>
        <taxon>Pseudomonadota</taxon>
        <taxon>Alphaproteobacteria</taxon>
        <taxon>Rhodospirillales</taxon>
        <taxon>Thalassospiraceae</taxon>
        <taxon>Thalassospira</taxon>
    </lineage>
</organism>
<dbReference type="RefSeq" id="WP_101264912.1">
    <property type="nucleotide sequence ID" value="NZ_NWTK01000003.1"/>
</dbReference>
<comment type="caution">
    <text evidence="1">The sequence shown here is derived from an EMBL/GenBank/DDBJ whole genome shotgun (WGS) entry which is preliminary data.</text>
</comment>
<dbReference type="OrthoDB" id="7363418at2"/>
<dbReference type="Proteomes" id="UP000233597">
    <property type="component" value="Unassembled WGS sequence"/>
</dbReference>
<proteinExistence type="predicted"/>
<gene>
    <name evidence="1" type="ORF">COO20_06695</name>
</gene>
<dbReference type="AlphaFoldDB" id="A0A2N3KX55"/>
<dbReference type="EMBL" id="NWTK01000003">
    <property type="protein sequence ID" value="PKR55070.1"/>
    <property type="molecule type" value="Genomic_DNA"/>
</dbReference>
<dbReference type="InterPro" id="IPR001387">
    <property type="entry name" value="Cro/C1-type_HTH"/>
</dbReference>
<evidence type="ECO:0000313" key="2">
    <source>
        <dbReference type="Proteomes" id="UP000233597"/>
    </source>
</evidence>
<dbReference type="CDD" id="cd00093">
    <property type="entry name" value="HTH_XRE"/>
    <property type="match status" value="1"/>
</dbReference>
<accession>A0A2N3KX55</accession>
<name>A0A2N3KX55_9PROT</name>
<sequence length="175" mass="19742">MAVTNKHHTDHSMVTQRLSALMRQYVADARYNDNQDKIGIAELAEKTGINKRTLKSYIAGDRAPVDARFFDLARALPAHFINQMLALCGYGNATPLRLSCAQIVNANHAQYELALRMQKLSAAMLDGHIDHVERRELIEEFERLVTMMNLFVWGLKQADDKGRGDELALTITSKD</sequence>
<evidence type="ECO:0000313" key="1">
    <source>
        <dbReference type="EMBL" id="PKR55070.1"/>
    </source>
</evidence>
<protein>
    <submittedName>
        <fullName evidence="1">Uncharacterized protein</fullName>
    </submittedName>
</protein>
<reference evidence="1 2" key="1">
    <citation type="submission" date="2017-09" db="EMBL/GenBank/DDBJ databases">
        <title>Biodiversity and function of Thalassospira species in the particle-attached aromatic-hydrocarbon-degrading consortia from the surface seawater of the South China Sea.</title>
        <authorList>
            <person name="Dong C."/>
            <person name="Liu R."/>
            <person name="Shao Z."/>
        </authorList>
    </citation>
    <scope>NUCLEOTIDE SEQUENCE [LARGE SCALE GENOMIC DNA]</scope>
    <source>
        <strain evidence="1 2">CSC1P2</strain>
    </source>
</reference>